<dbReference type="InterPro" id="IPR029044">
    <property type="entry name" value="Nucleotide-diphossugar_trans"/>
</dbReference>
<dbReference type="Pfam" id="PF00535">
    <property type="entry name" value="Glycos_transf_2"/>
    <property type="match status" value="1"/>
</dbReference>
<feature type="domain" description="Glycosyltransferase 2-like" evidence="1">
    <location>
        <begin position="9"/>
        <end position="140"/>
    </location>
</feature>
<reference evidence="2 3" key="1">
    <citation type="journal article" date="2019" name="ISME J.">
        <title>Evolution in action: habitat transition from sediment to the pelagial leads to genome streamlining in Methylophilaceae.</title>
        <authorList>
            <person name="Salcher M."/>
            <person name="Schaefle D."/>
            <person name="Kaspar M."/>
            <person name="Neuenschwander S.M."/>
            <person name="Ghai R."/>
        </authorList>
    </citation>
    <scope>NUCLEOTIDE SEQUENCE [LARGE SCALE GENOMIC DNA]</scope>
    <source>
        <strain evidence="2 3">MMS-RI-1</strain>
    </source>
</reference>
<protein>
    <submittedName>
        <fullName evidence="2">Glycosyltransferase</fullName>
    </submittedName>
</protein>
<proteinExistence type="predicted"/>
<dbReference type="Gene3D" id="3.90.550.10">
    <property type="entry name" value="Spore Coat Polysaccharide Biosynthesis Protein SpsA, Chain A"/>
    <property type="match status" value="1"/>
</dbReference>
<accession>A0AAF1D7K4</accession>
<organism evidence="2 3">
    <name type="scientific">Candidatus Methylopumilus rimovensis</name>
    <dbReference type="NCBI Taxonomy" id="2588535"/>
    <lineage>
        <taxon>Bacteria</taxon>
        <taxon>Pseudomonadati</taxon>
        <taxon>Pseudomonadota</taxon>
        <taxon>Betaproteobacteria</taxon>
        <taxon>Nitrosomonadales</taxon>
        <taxon>Methylophilaceae</taxon>
        <taxon>Candidatus Methylopumilus</taxon>
    </lineage>
</organism>
<dbReference type="KEGG" id="mrk:FIT61_02755"/>
<sequence length="269" mass="31231">MIIQSPKVSIIVTTFNRYEMLSDTLHSILNQSFNNFELIIVDNMSSDQTKHYISSLKDERIRYFRNPNFGVIAINRNLGILKAKGQYIAFCDDDDLWLETKLHIQIALLESDSEVAMCYSQAESFINGLTVKKNMNRKALWSSHFISLLQGNFIPNSSVVIKKTVFKKLGMLTESPCLREDYEMWLRVSKYFKIVGIQESLIKYRLHNNNIAGGKVAETKKAIKTLKSLVIPLRIPLYLYVPNLFFQYLKYFFYSIRSFFNSKQVNGSQ</sequence>
<dbReference type="SUPFAM" id="SSF53448">
    <property type="entry name" value="Nucleotide-diphospho-sugar transferases"/>
    <property type="match status" value="1"/>
</dbReference>
<dbReference type="EMBL" id="CP040986">
    <property type="protein sequence ID" value="QDD13380.1"/>
    <property type="molecule type" value="Genomic_DNA"/>
</dbReference>
<dbReference type="PANTHER" id="PTHR22916:SF3">
    <property type="entry name" value="UDP-GLCNAC:BETAGAL BETA-1,3-N-ACETYLGLUCOSAMINYLTRANSFERASE-LIKE PROTEIN 1"/>
    <property type="match status" value="1"/>
</dbReference>
<dbReference type="GO" id="GO:0016758">
    <property type="term" value="F:hexosyltransferase activity"/>
    <property type="evidence" value="ECO:0007669"/>
    <property type="project" value="UniProtKB-ARBA"/>
</dbReference>
<gene>
    <name evidence="2" type="ORF">FIT61_02755</name>
</gene>
<evidence type="ECO:0000259" key="1">
    <source>
        <dbReference type="Pfam" id="PF00535"/>
    </source>
</evidence>
<name>A0AAF1D7K4_9PROT</name>
<dbReference type="PANTHER" id="PTHR22916">
    <property type="entry name" value="GLYCOSYLTRANSFERASE"/>
    <property type="match status" value="1"/>
</dbReference>
<keyword evidence="3" id="KW-1185">Reference proteome</keyword>
<dbReference type="InterPro" id="IPR001173">
    <property type="entry name" value="Glyco_trans_2-like"/>
</dbReference>
<evidence type="ECO:0000313" key="3">
    <source>
        <dbReference type="Proteomes" id="UP000312102"/>
    </source>
</evidence>
<evidence type="ECO:0000313" key="2">
    <source>
        <dbReference type="EMBL" id="QDD13380.1"/>
    </source>
</evidence>
<dbReference type="AlphaFoldDB" id="A0AAF1D7K4"/>
<dbReference type="Proteomes" id="UP000312102">
    <property type="component" value="Chromosome"/>
</dbReference>